<gene>
    <name evidence="2" type="ORF">BS50DRAFT_666447</name>
</gene>
<feature type="compositionally biased region" description="Basic residues" evidence="1">
    <location>
        <begin position="126"/>
        <end position="139"/>
    </location>
</feature>
<dbReference type="Proteomes" id="UP000240883">
    <property type="component" value="Unassembled WGS sequence"/>
</dbReference>
<feature type="region of interest" description="Disordered" evidence="1">
    <location>
        <begin position="96"/>
        <end position="183"/>
    </location>
</feature>
<evidence type="ECO:0000313" key="2">
    <source>
        <dbReference type="EMBL" id="PSN58745.1"/>
    </source>
</evidence>
<feature type="non-terminal residue" evidence="2">
    <location>
        <position position="1"/>
    </location>
</feature>
<proteinExistence type="predicted"/>
<evidence type="ECO:0000313" key="3">
    <source>
        <dbReference type="Proteomes" id="UP000240883"/>
    </source>
</evidence>
<dbReference type="EMBL" id="KZ678205">
    <property type="protein sequence ID" value="PSN58745.1"/>
    <property type="molecule type" value="Genomic_DNA"/>
</dbReference>
<accession>A0A2T2MZV7</accession>
<evidence type="ECO:0000256" key="1">
    <source>
        <dbReference type="SAM" id="MobiDB-lite"/>
    </source>
</evidence>
<sequence length="183" mass="21171">QFLEYENKSLREALAIQKKLLKRGRHLPLDHPDEYHGEAVFWSPHSVQRARDRQHQKDTEEQQIQLQKSEQAEARRASQQLKARLLQERRIARAAARDARAKQRADEAADRRLKQQARRAQSQLQRRIKLSQKGNKKASKLPSRSIKKEQAQREAVDVDNASSVASASQSRSGRTIKTPSRNR</sequence>
<keyword evidence="3" id="KW-1185">Reference proteome</keyword>
<reference evidence="2 3" key="1">
    <citation type="journal article" date="2018" name="Front. Microbiol.">
        <title>Genome-Wide Analysis of Corynespora cassiicola Leaf Fall Disease Putative Effectors.</title>
        <authorList>
            <person name="Lopez D."/>
            <person name="Ribeiro S."/>
            <person name="Label P."/>
            <person name="Fumanal B."/>
            <person name="Venisse J.S."/>
            <person name="Kohler A."/>
            <person name="de Oliveira R.R."/>
            <person name="Labutti K."/>
            <person name="Lipzen A."/>
            <person name="Lail K."/>
            <person name="Bauer D."/>
            <person name="Ohm R.A."/>
            <person name="Barry K.W."/>
            <person name="Spatafora J."/>
            <person name="Grigoriev I.V."/>
            <person name="Martin F.M."/>
            <person name="Pujade-Renaud V."/>
        </authorList>
    </citation>
    <scope>NUCLEOTIDE SEQUENCE [LARGE SCALE GENOMIC DNA]</scope>
    <source>
        <strain evidence="2 3">Philippines</strain>
    </source>
</reference>
<protein>
    <submittedName>
        <fullName evidence="2">Uncharacterized protein</fullName>
    </submittedName>
</protein>
<feature type="compositionally biased region" description="Basic and acidic residues" evidence="1">
    <location>
        <begin position="146"/>
        <end position="156"/>
    </location>
</feature>
<dbReference type="AlphaFoldDB" id="A0A2T2MZV7"/>
<feature type="compositionally biased region" description="Polar residues" evidence="1">
    <location>
        <begin position="169"/>
        <end position="183"/>
    </location>
</feature>
<name>A0A2T2MZV7_CORCC</name>
<organism evidence="2 3">
    <name type="scientific">Corynespora cassiicola Philippines</name>
    <dbReference type="NCBI Taxonomy" id="1448308"/>
    <lineage>
        <taxon>Eukaryota</taxon>
        <taxon>Fungi</taxon>
        <taxon>Dikarya</taxon>
        <taxon>Ascomycota</taxon>
        <taxon>Pezizomycotina</taxon>
        <taxon>Dothideomycetes</taxon>
        <taxon>Pleosporomycetidae</taxon>
        <taxon>Pleosporales</taxon>
        <taxon>Corynesporascaceae</taxon>
        <taxon>Corynespora</taxon>
    </lineage>
</organism>
<dbReference type="OrthoDB" id="3945463at2759"/>
<feature type="compositionally biased region" description="Basic and acidic residues" evidence="1">
    <location>
        <begin position="96"/>
        <end position="113"/>
    </location>
</feature>
<feature type="compositionally biased region" description="Low complexity" evidence="1">
    <location>
        <begin position="158"/>
        <end position="168"/>
    </location>
</feature>